<dbReference type="InParanoid" id="F2U0X9"/>
<dbReference type="Gene3D" id="3.40.220.10">
    <property type="entry name" value="Leucine Aminopeptidase, subunit E, domain 1"/>
    <property type="match status" value="1"/>
</dbReference>
<dbReference type="SUPFAM" id="SSF52949">
    <property type="entry name" value="Macro domain-like"/>
    <property type="match status" value="1"/>
</dbReference>
<dbReference type="Proteomes" id="UP000007799">
    <property type="component" value="Unassembled WGS sequence"/>
</dbReference>
<keyword evidence="4" id="KW-1185">Reference proteome</keyword>
<dbReference type="Pfam" id="PF01661">
    <property type="entry name" value="Macro"/>
    <property type="match status" value="1"/>
</dbReference>
<dbReference type="InterPro" id="IPR043472">
    <property type="entry name" value="Macro_dom-like"/>
</dbReference>
<protein>
    <submittedName>
        <fullName evidence="3">Swarming motility protein YbiA</fullName>
    </submittedName>
</protein>
<evidence type="ECO:0000313" key="4">
    <source>
        <dbReference type="Proteomes" id="UP000007799"/>
    </source>
</evidence>
<dbReference type="Gene3D" id="1.10.357.40">
    <property type="entry name" value="YbiA-like"/>
    <property type="match status" value="1"/>
</dbReference>
<dbReference type="InterPro" id="IPR037238">
    <property type="entry name" value="YbiA-like_sf"/>
</dbReference>
<dbReference type="GeneID" id="16077709"/>
<feature type="compositionally biased region" description="Basic and acidic residues" evidence="1">
    <location>
        <begin position="143"/>
        <end position="159"/>
    </location>
</feature>
<reference evidence="3" key="1">
    <citation type="submission" date="2009-08" db="EMBL/GenBank/DDBJ databases">
        <title>Annotation of Salpingoeca rosetta.</title>
        <authorList>
            <consortium name="The Broad Institute Genome Sequencing Platform"/>
            <person name="Russ C."/>
            <person name="Cuomo C."/>
            <person name="Burger G."/>
            <person name="Gray M.W."/>
            <person name="Holland P.W.H."/>
            <person name="King N."/>
            <person name="Lang F.B.F."/>
            <person name="Roger A.J."/>
            <person name="Ruiz-Trillo I."/>
            <person name="Young S.K."/>
            <person name="Zeng Q."/>
            <person name="Gargeya S."/>
            <person name="Alvarado L."/>
            <person name="Berlin A."/>
            <person name="Chapman S.B."/>
            <person name="Chen Z."/>
            <person name="Freedman E."/>
            <person name="Gellesch M."/>
            <person name="Goldberg J."/>
            <person name="Griggs A."/>
            <person name="Gujja S."/>
            <person name="Heilman E."/>
            <person name="Heiman D."/>
            <person name="Howarth C."/>
            <person name="Mehta T."/>
            <person name="Neiman D."/>
            <person name="Pearson M."/>
            <person name="Roberts A."/>
            <person name="Saif S."/>
            <person name="Shea T."/>
            <person name="Shenoy N."/>
            <person name="Sisk P."/>
            <person name="Stolte C."/>
            <person name="Sykes S."/>
            <person name="White J."/>
            <person name="Yandava C."/>
            <person name="Haas B."/>
            <person name="Nusbaum C."/>
            <person name="Birren B."/>
        </authorList>
    </citation>
    <scope>NUCLEOTIDE SEQUENCE [LARGE SCALE GENOMIC DNA]</scope>
    <source>
        <strain evidence="3">ATCC 50818</strain>
    </source>
</reference>
<dbReference type="OrthoDB" id="10266717at2759"/>
<dbReference type="eggNOG" id="ENOG502S5B2">
    <property type="taxonomic scope" value="Eukaryota"/>
</dbReference>
<dbReference type="AlphaFoldDB" id="F2U0X9"/>
<feature type="region of interest" description="Disordered" evidence="1">
    <location>
        <begin position="143"/>
        <end position="222"/>
    </location>
</feature>
<sequence length="375" mass="41526">MGAIRFYGHTKPFGFMSNFYPAKVVIDGHTWPTTEHYFQAMKFHDKDYQAQIRKYSSPSTAKKLGQTRAVKLRSDWEDVKYDVMYKACLAKFTQHADLRKQLLDTGDAKLIEHTRNDRVWGDGGDGTGQNKLGQVLMEVRRELREKGPSPAHAAHDVAKATDNADDDGDAGDDDDDGEEGTSSTTTAGTTDGVPKRAKRTMLDFVAKDTAPSTSPTRRSGRNVVQYKTGDLLKATEQCIAHQCNAVSTYAKGLSKVIFSRYPQADLYTKQHKQASKKSKPGTTQFHAGKPHCVINMVAQRSPGRPRASETAEQRLEWFKECLAKIAANKDIESVAFPYMIGCGLAGGKWEDYKAAIASFAARNPHIQVAIYKLPA</sequence>
<dbReference type="PANTHER" id="PTHR12521">
    <property type="entry name" value="PROTEIN C6ORF130"/>
    <property type="match status" value="1"/>
</dbReference>
<dbReference type="InterPro" id="IPR050892">
    <property type="entry name" value="ADP-ribose_metab_enzymes"/>
</dbReference>
<organism evidence="4">
    <name type="scientific">Salpingoeca rosetta (strain ATCC 50818 / BSB-021)</name>
    <dbReference type="NCBI Taxonomy" id="946362"/>
    <lineage>
        <taxon>Eukaryota</taxon>
        <taxon>Choanoflagellata</taxon>
        <taxon>Craspedida</taxon>
        <taxon>Salpingoecidae</taxon>
        <taxon>Salpingoeca</taxon>
    </lineage>
</organism>
<name>F2U0X9_SALR5</name>
<dbReference type="GO" id="GO:0140291">
    <property type="term" value="P:peptidyl-glutamate ADP-deribosylation"/>
    <property type="evidence" value="ECO:0007669"/>
    <property type="project" value="TreeGrafter"/>
</dbReference>
<gene>
    <name evidence="3" type="ORF">PTSG_01145</name>
</gene>
<dbReference type="Pfam" id="PF08719">
    <property type="entry name" value="NADAR"/>
    <property type="match status" value="1"/>
</dbReference>
<dbReference type="RefSeq" id="XP_004997114.1">
    <property type="nucleotide sequence ID" value="XM_004997057.1"/>
</dbReference>
<dbReference type="SUPFAM" id="SSF143990">
    <property type="entry name" value="YbiA-like"/>
    <property type="match status" value="1"/>
</dbReference>
<evidence type="ECO:0000259" key="2">
    <source>
        <dbReference type="SMART" id="SM00506"/>
    </source>
</evidence>
<feature type="compositionally biased region" description="Low complexity" evidence="1">
    <location>
        <begin position="180"/>
        <end position="192"/>
    </location>
</feature>
<dbReference type="EMBL" id="GL832958">
    <property type="protein sequence ID" value="EGD80553.1"/>
    <property type="molecule type" value="Genomic_DNA"/>
</dbReference>
<dbReference type="PANTHER" id="PTHR12521:SF0">
    <property type="entry name" value="ADP-RIBOSE GLYCOHYDROLASE OARD1"/>
    <property type="match status" value="1"/>
</dbReference>
<dbReference type="STRING" id="946362.F2U0X9"/>
<evidence type="ECO:0000256" key="1">
    <source>
        <dbReference type="SAM" id="MobiDB-lite"/>
    </source>
</evidence>
<proteinExistence type="predicted"/>
<evidence type="ECO:0000313" key="3">
    <source>
        <dbReference type="EMBL" id="EGD80553.1"/>
    </source>
</evidence>
<feature type="compositionally biased region" description="Acidic residues" evidence="1">
    <location>
        <begin position="163"/>
        <end position="179"/>
    </location>
</feature>
<dbReference type="InterPro" id="IPR012816">
    <property type="entry name" value="NADAR"/>
</dbReference>
<accession>F2U0X9</accession>
<dbReference type="KEGG" id="sre:PTSG_01145"/>
<dbReference type="SMART" id="SM00506">
    <property type="entry name" value="A1pp"/>
    <property type="match status" value="1"/>
</dbReference>
<dbReference type="NCBIfam" id="TIGR02464">
    <property type="entry name" value="ribofla_fusion"/>
    <property type="match status" value="1"/>
</dbReference>
<feature type="domain" description="Macro" evidence="2">
    <location>
        <begin position="223"/>
        <end position="356"/>
    </location>
</feature>
<dbReference type="InterPro" id="IPR002589">
    <property type="entry name" value="Macro_dom"/>
</dbReference>
<dbReference type="CDD" id="cd15457">
    <property type="entry name" value="NADAR"/>
    <property type="match status" value="1"/>
</dbReference>